<dbReference type="OrthoDB" id="9772485at2"/>
<dbReference type="AlphaFoldDB" id="A0A1M4RZP8"/>
<evidence type="ECO:0000313" key="6">
    <source>
        <dbReference type="Proteomes" id="UP000184291"/>
    </source>
</evidence>
<evidence type="ECO:0000259" key="3">
    <source>
        <dbReference type="Pfam" id="PF00534"/>
    </source>
</evidence>
<organism evidence="5 6">
    <name type="scientific">Actinomyces glycerinitolerans</name>
    <dbReference type="NCBI Taxonomy" id="1892869"/>
    <lineage>
        <taxon>Bacteria</taxon>
        <taxon>Bacillati</taxon>
        <taxon>Actinomycetota</taxon>
        <taxon>Actinomycetes</taxon>
        <taxon>Actinomycetales</taxon>
        <taxon>Actinomycetaceae</taxon>
        <taxon>Actinomyces</taxon>
    </lineage>
</organism>
<keyword evidence="6" id="KW-1185">Reference proteome</keyword>
<name>A0A1M4RZP8_9ACTO</name>
<dbReference type="Pfam" id="PF00534">
    <property type="entry name" value="Glycos_transf_1"/>
    <property type="match status" value="1"/>
</dbReference>
<sequence>MVNSNTDRVTGRADGVDPAAAVLPDGVPADGRYDEVDVAIVMESTYPYLKGGVSAVVHDIITGNPDLSFGIIHITWDHDCPRTDLYGMPGNVRWVKVVYLSMADHPEFTSSRPADLHMNHRERLVLAHRLVDALQALAAGEGKPVWDLIAEGMAASTRRYPLWALLGSAEFMETYRDRMPTLGMSLSELFWCLREFFSLAYAVLGETMPRARVYHAHTTGYASLLAANAARENDASFLLTEHNLYVRDTINTLLGRRMDKPVTSQDYRTFDVGGRERMWMAWWIEMGRLCYPEAYATTYLYPDAVTEARALGLNSGSIRVIPNGIVIDEFDAAYAERQAAIASLRDGGADSHRWRLVYIARVVPIKGLLDLIESMRILRERGLRFHLDVCGPTEHAPEYYERCAARIAELGLEDFITVRGTINVREHLSDWDLFLLPSYNEGLPMVSLETMGAGIPTVSTDVGALRPVVLDAITAQDGTVLDPSGFIIPPGDPTLMADRIQQVTGDIDLFERMSRSARARAETAFNLLKVNAAYHDLFLEGGVGVRRRRTDRIRAVGEQRTRGIQSLSPRRGRHRAPRRRRRWAGRVFKGHTADK</sequence>
<feature type="domain" description="Glycosyl transferase family 1" evidence="3">
    <location>
        <begin position="348"/>
        <end position="519"/>
    </location>
</feature>
<evidence type="ECO:0000256" key="1">
    <source>
        <dbReference type="ARBA" id="ARBA00022679"/>
    </source>
</evidence>
<dbReference type="Pfam" id="PF11997">
    <property type="entry name" value="DUF3492"/>
    <property type="match status" value="1"/>
</dbReference>
<feature type="domain" description="DUF3492" evidence="4">
    <location>
        <begin position="37"/>
        <end position="302"/>
    </location>
</feature>
<accession>A0A1M4RZP8</accession>
<dbReference type="InterPro" id="IPR022622">
    <property type="entry name" value="DUF3492"/>
</dbReference>
<keyword evidence="1 5" id="KW-0808">Transferase</keyword>
<dbReference type="GO" id="GO:0016757">
    <property type="term" value="F:glycosyltransferase activity"/>
    <property type="evidence" value="ECO:0007669"/>
    <property type="project" value="InterPro"/>
</dbReference>
<dbReference type="EMBL" id="FQTT01000010">
    <property type="protein sequence ID" value="SHE25422.1"/>
    <property type="molecule type" value="Genomic_DNA"/>
</dbReference>
<dbReference type="InterPro" id="IPR001296">
    <property type="entry name" value="Glyco_trans_1"/>
</dbReference>
<dbReference type="STRING" id="1892869.ACGLYG10_1638"/>
<dbReference type="RefSeq" id="WP_073330245.1">
    <property type="nucleotide sequence ID" value="NZ_FQTT01000010.1"/>
</dbReference>
<dbReference type="Gene3D" id="3.40.50.2000">
    <property type="entry name" value="Glycogen Phosphorylase B"/>
    <property type="match status" value="2"/>
</dbReference>
<gene>
    <name evidence="5" type="ORF">ACGLYG10_1638</name>
</gene>
<evidence type="ECO:0000313" key="5">
    <source>
        <dbReference type="EMBL" id="SHE25422.1"/>
    </source>
</evidence>
<protein>
    <submittedName>
        <fullName evidence="5">Glycosyl transferases group 1</fullName>
    </submittedName>
</protein>
<dbReference type="NCBIfam" id="NF038011">
    <property type="entry name" value="PelF"/>
    <property type="match status" value="1"/>
</dbReference>
<feature type="compositionally biased region" description="Basic residues" evidence="2">
    <location>
        <begin position="570"/>
        <end position="581"/>
    </location>
</feature>
<dbReference type="Proteomes" id="UP000184291">
    <property type="component" value="Unassembled WGS sequence"/>
</dbReference>
<evidence type="ECO:0000259" key="4">
    <source>
        <dbReference type="Pfam" id="PF11997"/>
    </source>
</evidence>
<dbReference type="PANTHER" id="PTHR12526">
    <property type="entry name" value="GLYCOSYLTRANSFERASE"/>
    <property type="match status" value="1"/>
</dbReference>
<dbReference type="SUPFAM" id="SSF53756">
    <property type="entry name" value="UDP-Glycosyltransferase/glycogen phosphorylase"/>
    <property type="match status" value="1"/>
</dbReference>
<evidence type="ECO:0000256" key="2">
    <source>
        <dbReference type="SAM" id="MobiDB-lite"/>
    </source>
</evidence>
<dbReference type="InterPro" id="IPR047691">
    <property type="entry name" value="PelF-like"/>
</dbReference>
<proteinExistence type="predicted"/>
<reference evidence="6" key="1">
    <citation type="submission" date="2016-09" db="EMBL/GenBank/DDBJ databases">
        <authorList>
            <person name="Strepis N."/>
        </authorList>
    </citation>
    <scope>NUCLEOTIDE SEQUENCE [LARGE SCALE GENOMIC DNA]</scope>
</reference>
<feature type="region of interest" description="Disordered" evidence="2">
    <location>
        <begin position="559"/>
        <end position="581"/>
    </location>
</feature>